<evidence type="ECO:0000256" key="1">
    <source>
        <dbReference type="SAM" id="MobiDB-lite"/>
    </source>
</evidence>
<proteinExistence type="predicted"/>
<feature type="compositionally biased region" description="Basic and acidic residues" evidence="1">
    <location>
        <begin position="651"/>
        <end position="673"/>
    </location>
</feature>
<feature type="region of interest" description="Disordered" evidence="1">
    <location>
        <begin position="439"/>
        <end position="477"/>
    </location>
</feature>
<evidence type="ECO:0000313" key="3">
    <source>
        <dbReference type="Proteomes" id="UP001385951"/>
    </source>
</evidence>
<feature type="region of interest" description="Disordered" evidence="1">
    <location>
        <begin position="1"/>
        <end position="26"/>
    </location>
</feature>
<feature type="region of interest" description="Disordered" evidence="1">
    <location>
        <begin position="648"/>
        <end position="685"/>
    </location>
</feature>
<protein>
    <recommendedName>
        <fullName evidence="4">C2H2-type domain-containing protein</fullName>
    </recommendedName>
</protein>
<evidence type="ECO:0008006" key="4">
    <source>
        <dbReference type="Google" id="ProtNLM"/>
    </source>
</evidence>
<feature type="compositionally biased region" description="Low complexity" evidence="1">
    <location>
        <begin position="355"/>
        <end position="375"/>
    </location>
</feature>
<name>A0AAW0GDK7_9APHY</name>
<dbReference type="EMBL" id="JASBNA010000005">
    <property type="protein sequence ID" value="KAK7691613.1"/>
    <property type="molecule type" value="Genomic_DNA"/>
</dbReference>
<comment type="caution">
    <text evidence="2">The sequence shown here is derived from an EMBL/GenBank/DDBJ whole genome shotgun (WGS) entry which is preliminary data.</text>
</comment>
<reference evidence="2 3" key="1">
    <citation type="submission" date="2022-09" db="EMBL/GenBank/DDBJ databases">
        <authorList>
            <person name="Palmer J.M."/>
        </authorList>
    </citation>
    <scope>NUCLEOTIDE SEQUENCE [LARGE SCALE GENOMIC DNA]</scope>
    <source>
        <strain evidence="2 3">DSM 7382</strain>
    </source>
</reference>
<evidence type="ECO:0000313" key="2">
    <source>
        <dbReference type="EMBL" id="KAK7691613.1"/>
    </source>
</evidence>
<dbReference type="AlphaFoldDB" id="A0AAW0GDK7"/>
<gene>
    <name evidence="2" type="ORF">QCA50_005012</name>
</gene>
<keyword evidence="3" id="KW-1185">Reference proteome</keyword>
<accession>A0AAW0GDK7</accession>
<dbReference type="Proteomes" id="UP001385951">
    <property type="component" value="Unassembled WGS sequence"/>
</dbReference>
<feature type="region of interest" description="Disordered" evidence="1">
    <location>
        <begin position="279"/>
        <end position="381"/>
    </location>
</feature>
<organism evidence="2 3">
    <name type="scientific">Cerrena zonata</name>
    <dbReference type="NCBI Taxonomy" id="2478898"/>
    <lineage>
        <taxon>Eukaryota</taxon>
        <taxon>Fungi</taxon>
        <taxon>Dikarya</taxon>
        <taxon>Basidiomycota</taxon>
        <taxon>Agaricomycotina</taxon>
        <taxon>Agaricomycetes</taxon>
        <taxon>Polyporales</taxon>
        <taxon>Cerrenaceae</taxon>
        <taxon>Cerrena</taxon>
    </lineage>
</organism>
<feature type="compositionally biased region" description="Low complexity" evidence="1">
    <location>
        <begin position="279"/>
        <end position="303"/>
    </location>
</feature>
<sequence>MLPETLPPAFQRVSNTNYSEPRHPRSQSLTDRCILFTSRDHNSQIGICPQHHHVSPAFVSFVNVLPAATVGVFESVPIRKLLKRWHPASSSIVNGIGLTDPLGTLELQVPFLDKDNYVLQVSPQQHCAAINRDDSTIVVWGSNVPHVIQLYLEIVYRLIYHPLHYTTTYDTFYNLPFLESEMLHLSNLGGQSSLDWGQGAQPLRCLPEIMEYTQQHSLSETLNHGAMKLWMDGHSLVARPSPLGVFSLLDTSTSNLMSWDNSNASSLAPPQLTISLSDISPPPLDLISPPTSSTAPSPLLDSPGIIPEDTLESSAPSLLTFPELRDNPSLRASPEPALRPSPVTSRQLRPRTTKKATISPASKPKSSPRKISPLPARARSPTAVTPDFLALSLSSPPRTPDVPSLSPVFSAVTSSTRLSLPTLSPVSVCSDETLVEEGADSSDCDYAEKPAKSSGKKSSGKRSTTTCKRTAMETPPTAVKRPRYEPVNIAEELAKKPLHLRDKLEIQILYGMKGVDCEGEKRFPCGFGCLTSRPRNKKATGRMVMRTFTRRTDSHRHMNSCPIRPKLAPPPKVMPCYISGCDCKTQDKGFVRKDALQRHIKKVHVKLWEANKKQIKATVNEMDREAKKLIYQDIIAAWEELGLIPAWQKKKATEKPRDSREAGQGEGTKDQQAKESTGLKRSRSR</sequence>